<evidence type="ECO:0000313" key="1">
    <source>
        <dbReference type="EMBL" id="TKS56402.1"/>
    </source>
</evidence>
<sequence>MKLYFKILIFLAFTDSIYSQVPTDAPLQLRAQFNGQFDYKIIGNTLTTADNATTTTATCPFIASSSANLTLNANENIVAAYLYWFGIGDGTFDPDVEVNGNNFIADEISIVDPVQNNFTFFYSAFKEISNIVQGTGSGNYVFSGLNLNPIIGSYCSNSSENSGWAILVIYKDNTLPIQQVNVYDGLNSVFGFEDNSSSTINLSNLNIIDTQNSRMGYLAWEGSTIQVFNESVSFNGNLLSTPFLNPADNPFNGTNTYTGATDLWNMDLDVFDISNFLNIGDTQATLTFTSAPRRFIQNVVTVTRSVLPDATIQFVEITNQDACDDRDISITLNINNFDSSDVLQANTPFSIFVLSENNNEIFLDTFFTQNNIPIDGSETQTVDVTIPDNIPNISTLILKANTIQDGTNPVNESNVLNNRIEVELFIPQTPVLINPPTPLSTCGNLSTNDPIDLTQNSLNSLGFANPEDFNIQYFTSDSDAQSGVNPIPNPESFVLTSNPQDIFIRIENSAAPACFTVESFEASYQYTPDIQQTINLNQCQENNEIVLFDLTTNDASAIGVDDPSNTNISYHETLAAAQNNTSAIPNPTAYPPPNNSQTIFIRAENATNPGCFSTASFDINTFPVAINNINDLNIQACIFPGESAVFDLTENSALALGNQDSSAIQISYYLSETEAINEQNPIPNPTTYENLSNPQPIWIRLENINSPVNCFLTAEFSISVANAAQVNFSPDSLQVCDTDNDGFAAFDLSQSIDEISLNNPDISVSFHLTADEAENNTNPISSPFTNTVANDQTVFFRTEETGNGCSFTGTLEIEVLANPELDSSQPVLSACAVGGNTASFDLTDINASIILNNDSSTFEVAYFLSENEALTNTNPIQNPANFVNTSNPQPLWIRVSDSDNCVSVASFELDVLTGAVIDDVAIDDVILCSETPEQLLANVDLTQFDDSINPNPAAETLVVYYEGLGNFNAGISIDNPQSFEVNTTETQIIAEVVNLETLCVSPEQVSFDILVNPLPDFALPESAQICIDLQTDEVIENGFSPPILDTGLSETNFSFEWSLNGEVLDNTTSSFETTNSGIYEVNVTNLETGCAFSQSINVEEVNPPLFNVDILSPAFSSGNTAVEVNNIQGQGEVEFQLDNGNWVSLEVGQSSLIFENLSGGNHVIRGRDALGCGVTEIAFSILSFPPFFTPNQDGFNDFWNIRSLRNQPDAKIYIFDRYGKLLRQLSPLEAGWDGIYQGRQMPAQDYWFRVEFTDPQSGEPAVFVEHFTLKR</sequence>
<proteinExistence type="predicted"/>
<organism evidence="1 2">
    <name type="scientific">Mesohalobacter halotolerans</name>
    <dbReference type="NCBI Taxonomy" id="1883405"/>
    <lineage>
        <taxon>Bacteria</taxon>
        <taxon>Pseudomonadati</taxon>
        <taxon>Bacteroidota</taxon>
        <taxon>Flavobacteriia</taxon>
        <taxon>Flavobacteriales</taxon>
        <taxon>Flavobacteriaceae</taxon>
        <taxon>Mesohalobacter</taxon>
    </lineage>
</organism>
<accession>A0A4U5TR28</accession>
<name>A0A4U5TR28_9FLAO</name>
<keyword evidence="2" id="KW-1185">Reference proteome</keyword>
<protein>
    <submittedName>
        <fullName evidence="1">T9SS type B sorting domain-containing protein</fullName>
    </submittedName>
</protein>
<dbReference type="EMBL" id="SWMU01000002">
    <property type="protein sequence ID" value="TKS56402.1"/>
    <property type="molecule type" value="Genomic_DNA"/>
</dbReference>
<comment type="caution">
    <text evidence="1">The sequence shown here is derived from an EMBL/GenBank/DDBJ whole genome shotgun (WGS) entry which is preliminary data.</text>
</comment>
<dbReference type="InterPro" id="IPR026341">
    <property type="entry name" value="T9SS_type_B"/>
</dbReference>
<dbReference type="RefSeq" id="WP_138931504.1">
    <property type="nucleotide sequence ID" value="NZ_SWMU01000002.1"/>
</dbReference>
<reference evidence="1 2" key="1">
    <citation type="submission" date="2019-04" db="EMBL/GenBank/DDBJ databases">
        <title>Psychroflexus halotolerans sp. nov., isolated from a marine solar saltern.</title>
        <authorList>
            <person name="Feng X."/>
        </authorList>
    </citation>
    <scope>NUCLEOTIDE SEQUENCE [LARGE SCALE GENOMIC DNA]</scope>
    <source>
        <strain evidence="1 2">WDS2C27</strain>
    </source>
</reference>
<gene>
    <name evidence="1" type="ORF">FCN74_04995</name>
</gene>
<dbReference type="AlphaFoldDB" id="A0A4U5TR28"/>
<dbReference type="OrthoDB" id="9765926at2"/>
<dbReference type="NCBIfam" id="TIGR04131">
    <property type="entry name" value="Bac_Flav_CTERM"/>
    <property type="match status" value="1"/>
</dbReference>
<evidence type="ECO:0000313" key="2">
    <source>
        <dbReference type="Proteomes" id="UP000306552"/>
    </source>
</evidence>
<dbReference type="Proteomes" id="UP000306552">
    <property type="component" value="Unassembled WGS sequence"/>
</dbReference>
<dbReference type="Pfam" id="PF13585">
    <property type="entry name" value="CHU_C"/>
    <property type="match status" value="1"/>
</dbReference>